<proteinExistence type="predicted"/>
<dbReference type="OrthoDB" id="414982at2759"/>
<reference evidence="1 2" key="1">
    <citation type="submission" date="2019-08" db="EMBL/GenBank/DDBJ databases">
        <authorList>
            <person name="Alioto T."/>
            <person name="Alioto T."/>
            <person name="Gomez Garrido J."/>
        </authorList>
    </citation>
    <scope>NUCLEOTIDE SEQUENCE [LARGE SCALE GENOMIC DNA]</scope>
</reference>
<organism evidence="1 2">
    <name type="scientific">Cinara cedri</name>
    <dbReference type="NCBI Taxonomy" id="506608"/>
    <lineage>
        <taxon>Eukaryota</taxon>
        <taxon>Metazoa</taxon>
        <taxon>Ecdysozoa</taxon>
        <taxon>Arthropoda</taxon>
        <taxon>Hexapoda</taxon>
        <taxon>Insecta</taxon>
        <taxon>Pterygota</taxon>
        <taxon>Neoptera</taxon>
        <taxon>Paraneoptera</taxon>
        <taxon>Hemiptera</taxon>
        <taxon>Sternorrhyncha</taxon>
        <taxon>Aphidomorpha</taxon>
        <taxon>Aphidoidea</taxon>
        <taxon>Aphididae</taxon>
        <taxon>Lachninae</taxon>
        <taxon>Cinara</taxon>
    </lineage>
</organism>
<keyword evidence="2" id="KW-1185">Reference proteome</keyword>
<dbReference type="Proteomes" id="UP000325440">
    <property type="component" value="Unassembled WGS sequence"/>
</dbReference>
<protein>
    <submittedName>
        <fullName evidence="1">Ribonuclease H-like domain</fullName>
    </submittedName>
</protein>
<evidence type="ECO:0000313" key="2">
    <source>
        <dbReference type="Proteomes" id="UP000325440"/>
    </source>
</evidence>
<evidence type="ECO:0000313" key="1">
    <source>
        <dbReference type="EMBL" id="VVC39649.1"/>
    </source>
</evidence>
<dbReference type="AlphaFoldDB" id="A0A5E4N7R7"/>
<sequence length="66" mass="7864">MDEEYFKFVSIYGIKSSSLTSYPNTPGYVKFREFKKVIYIEDMPLVMRKGVCPYEYTDSWENLEEA</sequence>
<name>A0A5E4N7R7_9HEMI</name>
<dbReference type="EMBL" id="CABPRJ010001896">
    <property type="protein sequence ID" value="VVC39649.1"/>
    <property type="molecule type" value="Genomic_DNA"/>
</dbReference>
<gene>
    <name evidence="1" type="ORF">CINCED_3A010635</name>
</gene>
<accession>A0A5E4N7R7</accession>